<keyword evidence="7" id="KW-0479">Metal-binding</keyword>
<dbReference type="SUPFAM" id="SSF63867">
    <property type="entry name" value="MoeA C-terminal domain-like"/>
    <property type="match status" value="1"/>
</dbReference>
<dbReference type="PANTHER" id="PTHR10192:SF5">
    <property type="entry name" value="GEPHYRIN"/>
    <property type="match status" value="1"/>
</dbReference>
<dbReference type="CDD" id="cd00887">
    <property type="entry name" value="MoeA"/>
    <property type="match status" value="1"/>
</dbReference>
<gene>
    <name evidence="9" type="ORF">HMPREF1318_2050</name>
</gene>
<dbReference type="PANTHER" id="PTHR10192">
    <property type="entry name" value="MOLYBDOPTERIN BIOSYNTHESIS PROTEIN"/>
    <property type="match status" value="1"/>
</dbReference>
<keyword evidence="7" id="KW-0460">Magnesium</keyword>
<comment type="pathway">
    <text evidence="2 7">Cofactor biosynthesis; molybdopterin biosynthesis.</text>
</comment>
<keyword evidence="7" id="KW-0808">Transferase</keyword>
<reference evidence="9 10" key="1">
    <citation type="submission" date="2012-05" db="EMBL/GenBank/DDBJ databases">
        <authorList>
            <person name="Harkins D.M."/>
            <person name="Madupu R."/>
            <person name="Durkin A.S."/>
            <person name="Torralba M."/>
            <person name="Methe B."/>
            <person name="Sutton G.G."/>
            <person name="Nelson K.E."/>
        </authorList>
    </citation>
    <scope>NUCLEOTIDE SEQUENCE [LARGE SCALE GENOMIC DNA]</scope>
    <source>
        <strain evidence="9 10">F0489</strain>
    </source>
</reference>
<evidence type="ECO:0000259" key="8">
    <source>
        <dbReference type="SMART" id="SM00852"/>
    </source>
</evidence>
<dbReference type="InterPro" id="IPR005110">
    <property type="entry name" value="MoeA_linker/N"/>
</dbReference>
<dbReference type="Gene3D" id="3.40.980.10">
    <property type="entry name" value="MoaB/Mog-like domain"/>
    <property type="match status" value="1"/>
</dbReference>
<comment type="catalytic activity">
    <reaction evidence="6">
        <text>adenylyl-molybdopterin + molybdate = Mo-molybdopterin + AMP + H(+)</text>
        <dbReference type="Rhea" id="RHEA:35047"/>
        <dbReference type="ChEBI" id="CHEBI:15378"/>
        <dbReference type="ChEBI" id="CHEBI:36264"/>
        <dbReference type="ChEBI" id="CHEBI:62727"/>
        <dbReference type="ChEBI" id="CHEBI:71302"/>
        <dbReference type="ChEBI" id="CHEBI:456215"/>
        <dbReference type="EC" id="2.10.1.1"/>
    </reaction>
</comment>
<dbReference type="InterPro" id="IPR036135">
    <property type="entry name" value="MoeA_linker/N_sf"/>
</dbReference>
<evidence type="ECO:0000313" key="9">
    <source>
        <dbReference type="EMBL" id="EJF38095.1"/>
    </source>
</evidence>
<evidence type="ECO:0000256" key="3">
    <source>
        <dbReference type="ARBA" id="ARBA00010763"/>
    </source>
</evidence>
<dbReference type="AlphaFoldDB" id="J1GY92"/>
<organism evidence="9 10">
    <name type="scientific">Actinomyces massiliensis F0489</name>
    <dbReference type="NCBI Taxonomy" id="1125718"/>
    <lineage>
        <taxon>Bacteria</taxon>
        <taxon>Bacillati</taxon>
        <taxon>Actinomycetota</taxon>
        <taxon>Actinomycetes</taxon>
        <taxon>Actinomycetales</taxon>
        <taxon>Actinomycetaceae</taxon>
        <taxon>Actinomyces</taxon>
    </lineage>
</organism>
<comment type="function">
    <text evidence="1 7">Catalyzes the insertion of molybdate into adenylated molybdopterin with the concomitant release of AMP.</text>
</comment>
<dbReference type="Pfam" id="PF00994">
    <property type="entry name" value="MoCF_biosynth"/>
    <property type="match status" value="1"/>
</dbReference>
<dbReference type="GO" id="GO:0006777">
    <property type="term" value="P:Mo-molybdopterin cofactor biosynthetic process"/>
    <property type="evidence" value="ECO:0007669"/>
    <property type="project" value="UniProtKB-UniRule"/>
</dbReference>
<dbReference type="InterPro" id="IPR005111">
    <property type="entry name" value="MoeA_C_domain_IV"/>
</dbReference>
<feature type="domain" description="MoaB/Mog" evidence="8">
    <location>
        <begin position="179"/>
        <end position="316"/>
    </location>
</feature>
<dbReference type="Gene3D" id="3.90.105.10">
    <property type="entry name" value="Molybdopterin biosynthesis moea protein, domain 2"/>
    <property type="match status" value="1"/>
</dbReference>
<dbReference type="Proteomes" id="UP000002941">
    <property type="component" value="Unassembled WGS sequence"/>
</dbReference>
<dbReference type="Gene3D" id="2.170.190.11">
    <property type="entry name" value="Molybdopterin biosynthesis moea protein, domain 3"/>
    <property type="match status" value="1"/>
</dbReference>
<sequence>MRTVAEHLAACLEIARPAAPLDVVLLDAVGCVLAEDVVADIDLPSADLAGLDGYAVMSAGLAGAAEATPVALEVMDAVRAGDVRPTRLVPGAAVLIDSGAPMPLGADAVVPWMLTDRGQSRVQVRAAVSAGQNVRRRAGDVAAGTTVLPRGSRVSARQIALLAGIGRYRVKVMPAPRVVIVSIGDELVEPGQPRDPGDVFDANGHALASAVTDAGGRAFRVAAVPDELSALAETIEDQLVRADLVITTGGLSAGQGDTVKEVLAPLGSVRFDAVAMVPGRQLGLGTVEDTPIFCLPGDPVTAQIAFETFVRPVLRQIAGRRNLHRSSLPASISTGWHSPPGKREFVPVRLTGSPSRGYAAVPASPPGATRLLGLARANAIAVVPETTHTVVAGETLHCLLLDA</sequence>
<dbReference type="GO" id="GO:0005829">
    <property type="term" value="C:cytosol"/>
    <property type="evidence" value="ECO:0007669"/>
    <property type="project" value="TreeGrafter"/>
</dbReference>
<keyword evidence="5 7" id="KW-0501">Molybdenum cofactor biosynthesis</keyword>
<dbReference type="Pfam" id="PF03454">
    <property type="entry name" value="MoeA_C"/>
    <property type="match status" value="1"/>
</dbReference>
<evidence type="ECO:0000256" key="1">
    <source>
        <dbReference type="ARBA" id="ARBA00002901"/>
    </source>
</evidence>
<dbReference type="GO" id="GO:0046872">
    <property type="term" value="F:metal ion binding"/>
    <property type="evidence" value="ECO:0007669"/>
    <property type="project" value="UniProtKB-UniRule"/>
</dbReference>
<dbReference type="InterPro" id="IPR038987">
    <property type="entry name" value="MoeA-like"/>
</dbReference>
<dbReference type="Gene3D" id="2.40.340.10">
    <property type="entry name" value="MoeA, C-terminal, domain IV"/>
    <property type="match status" value="1"/>
</dbReference>
<dbReference type="UniPathway" id="UPA00344"/>
<dbReference type="GO" id="GO:0061599">
    <property type="term" value="F:molybdopterin molybdotransferase activity"/>
    <property type="evidence" value="ECO:0007669"/>
    <property type="project" value="UniProtKB-UniRule"/>
</dbReference>
<dbReference type="NCBIfam" id="TIGR00177">
    <property type="entry name" value="molyb_syn"/>
    <property type="match status" value="1"/>
</dbReference>
<evidence type="ECO:0000313" key="10">
    <source>
        <dbReference type="Proteomes" id="UP000002941"/>
    </source>
</evidence>
<keyword evidence="4 7" id="KW-0500">Molybdenum</keyword>
<dbReference type="OrthoDB" id="9804758at2"/>
<dbReference type="EC" id="2.10.1.1" evidence="7"/>
<evidence type="ECO:0000256" key="2">
    <source>
        <dbReference type="ARBA" id="ARBA00005046"/>
    </source>
</evidence>
<comment type="caution">
    <text evidence="9">The sequence shown here is derived from an EMBL/GenBank/DDBJ whole genome shotgun (WGS) entry which is preliminary data.</text>
</comment>
<keyword evidence="10" id="KW-1185">Reference proteome</keyword>
<dbReference type="PATRIC" id="fig|1125718.3.peg.2506"/>
<proteinExistence type="inferred from homology"/>
<dbReference type="SUPFAM" id="SSF63882">
    <property type="entry name" value="MoeA N-terminal region -like"/>
    <property type="match status" value="1"/>
</dbReference>
<dbReference type="SMART" id="SM00852">
    <property type="entry name" value="MoCF_biosynth"/>
    <property type="match status" value="1"/>
</dbReference>
<evidence type="ECO:0000256" key="7">
    <source>
        <dbReference type="RuleBase" id="RU365090"/>
    </source>
</evidence>
<evidence type="ECO:0000256" key="5">
    <source>
        <dbReference type="ARBA" id="ARBA00023150"/>
    </source>
</evidence>
<dbReference type="eggNOG" id="COG0303">
    <property type="taxonomic scope" value="Bacteria"/>
</dbReference>
<comment type="cofactor">
    <cofactor evidence="7">
        <name>Mg(2+)</name>
        <dbReference type="ChEBI" id="CHEBI:18420"/>
    </cofactor>
</comment>
<dbReference type="InterPro" id="IPR001453">
    <property type="entry name" value="MoaB/Mog_dom"/>
</dbReference>
<evidence type="ECO:0000256" key="4">
    <source>
        <dbReference type="ARBA" id="ARBA00022505"/>
    </source>
</evidence>
<dbReference type="Pfam" id="PF03453">
    <property type="entry name" value="MoeA_N"/>
    <property type="match status" value="1"/>
</dbReference>
<dbReference type="SUPFAM" id="SSF53218">
    <property type="entry name" value="Molybdenum cofactor biosynthesis proteins"/>
    <property type="match status" value="1"/>
</dbReference>
<dbReference type="RefSeq" id="WP_008733132.1">
    <property type="nucleotide sequence ID" value="NZ_AKFT01000194.1"/>
</dbReference>
<name>J1GY92_9ACTO</name>
<dbReference type="InterPro" id="IPR036425">
    <property type="entry name" value="MoaB/Mog-like_dom_sf"/>
</dbReference>
<evidence type="ECO:0000256" key="6">
    <source>
        <dbReference type="ARBA" id="ARBA00047317"/>
    </source>
</evidence>
<protein>
    <recommendedName>
        <fullName evidence="7">Molybdopterin molybdenumtransferase</fullName>
        <ecNumber evidence="7">2.10.1.1</ecNumber>
    </recommendedName>
</protein>
<comment type="similarity">
    <text evidence="3 7">Belongs to the MoeA family.</text>
</comment>
<dbReference type="EMBL" id="AKFT01000194">
    <property type="protein sequence ID" value="EJF38095.1"/>
    <property type="molecule type" value="Genomic_DNA"/>
</dbReference>
<dbReference type="InterPro" id="IPR036688">
    <property type="entry name" value="MoeA_C_domain_IV_sf"/>
</dbReference>
<dbReference type="NCBIfam" id="NF045515">
    <property type="entry name" value="Glp_gephyrin"/>
    <property type="match status" value="1"/>
</dbReference>
<accession>J1GY92</accession>